<organism evidence="1 2">
    <name type="scientific">Coemansia nantahalensis</name>
    <dbReference type="NCBI Taxonomy" id="2789366"/>
    <lineage>
        <taxon>Eukaryota</taxon>
        <taxon>Fungi</taxon>
        <taxon>Fungi incertae sedis</taxon>
        <taxon>Zoopagomycota</taxon>
        <taxon>Kickxellomycotina</taxon>
        <taxon>Kickxellomycetes</taxon>
        <taxon>Kickxellales</taxon>
        <taxon>Kickxellaceae</taxon>
        <taxon>Coemansia</taxon>
    </lineage>
</organism>
<dbReference type="EMBL" id="JANBUJ010000118">
    <property type="protein sequence ID" value="KAJ2774262.1"/>
    <property type="molecule type" value="Genomic_DNA"/>
</dbReference>
<reference evidence="1" key="1">
    <citation type="submission" date="2022-07" db="EMBL/GenBank/DDBJ databases">
        <title>Phylogenomic reconstructions and comparative analyses of Kickxellomycotina fungi.</title>
        <authorList>
            <person name="Reynolds N.K."/>
            <person name="Stajich J.E."/>
            <person name="Barry K."/>
            <person name="Grigoriev I.V."/>
            <person name="Crous P."/>
            <person name="Smith M.E."/>
        </authorList>
    </citation>
    <scope>NUCLEOTIDE SEQUENCE</scope>
    <source>
        <strain evidence="1">CBS 109366</strain>
    </source>
</reference>
<protein>
    <submittedName>
        <fullName evidence="1">Actin-like protein arp8</fullName>
    </submittedName>
</protein>
<evidence type="ECO:0000313" key="2">
    <source>
        <dbReference type="Proteomes" id="UP001140234"/>
    </source>
</evidence>
<evidence type="ECO:0000313" key="1">
    <source>
        <dbReference type="EMBL" id="KAJ2774262.1"/>
    </source>
</evidence>
<name>A0ACC1K683_9FUNG</name>
<proteinExistence type="predicted"/>
<gene>
    <name evidence="1" type="primary">ARP8</name>
    <name evidence="1" type="ORF">IWQ57_000906</name>
</gene>
<keyword evidence="2" id="KW-1185">Reference proteome</keyword>
<comment type="caution">
    <text evidence="1">The sequence shown here is derived from an EMBL/GenBank/DDBJ whole genome shotgun (WGS) entry which is preliminary data.</text>
</comment>
<accession>A0ACC1K683</accession>
<sequence length="888" mass="95104">MSGLGGMHKKYSWLPESNPAALSGDGANATRSGSGDKAAKGGRGRGKATRGRDKSLDKGPDDGPAVDALGITTPAAGGSTQGAATAASGDIGGMANSPAMQPASSAAGQGTPTGSSRPRRARKGSVDDLVRSRFLTNMAAQCEGPPADGGSPALRRAAAEQPPMAAITANVRDALAHERSAARGSPAAAASPTGARARNGHRSGHQGNGAPGYGAPGWAAPQLGSIESRYSFPSYTPMNPRNVTSTMRRGERGVGSYARTVPFDVPTGENVIVIHPGSRWLRIGRASDAVPRTIPHVIARRLKTRVPPAASADAAAADAAAAAPTTDAMDVDEPEPTSAHTESIHADGSDSDEDETSRSDSEGLVAGEELSAVDATLNMLRTALKQHQRLSKRKVAPNARSQVLSYNRQSKPEVIQDHNDPFRIEWVRAAEVTSDRVVGEEALRLDSADEFSIRYPVRNGYFNIEDYAGIEEVLGDIQAIWEHAIEAELGIRRRDLAAFGAMLVIPDNYSRLEVISLAEMLLRRMGFQQLLVQQSSALVTFGAGFSSACVVDVGAQKTSVCCVDEGHCAQESRVTTMYGGDDITRFLFNLFARSKFPYREAALSRVHDWAMLNELRERFCTVNLSDVNIRLHDFFVRQPREHTRKYSFKTYDEAYQAPLCLFYPAIMDAYYQLPDYAGSFAAAHYPETYGEARAVPPLGAVTPSQFGILPSRAVEVEPEVELDLAAAAAAAGPSAAGPPAAEPAAPDSRPPSVPPAESHVRYMPDPDAQHSRMPLDAAITHSIAHAGSVDRAKKLYTSIVIVGGGVSFIPGFDILLASRLMHIRPSYLQSVERADIVSAPRDLDPRVLAWKGGAVLSRLECAREMWLSSRDWADFGPKLLRDRLLFQW</sequence>
<dbReference type="Proteomes" id="UP001140234">
    <property type="component" value="Unassembled WGS sequence"/>
</dbReference>